<gene>
    <name evidence="2" type="ORF">SIL87_12435</name>
</gene>
<evidence type="ECO:0000313" key="3">
    <source>
        <dbReference type="Proteomes" id="UP001279553"/>
    </source>
</evidence>
<evidence type="ECO:0000313" key="2">
    <source>
        <dbReference type="EMBL" id="MDX5931575.1"/>
    </source>
</evidence>
<comment type="caution">
    <text evidence="2">The sequence shown here is derived from an EMBL/GenBank/DDBJ whole genome shotgun (WGS) entry which is preliminary data.</text>
</comment>
<organism evidence="2 3">
    <name type="scientific">Acidiphilium acidophilum</name>
    <name type="common">Thiobacillus acidophilus</name>
    <dbReference type="NCBI Taxonomy" id="76588"/>
    <lineage>
        <taxon>Bacteria</taxon>
        <taxon>Pseudomonadati</taxon>
        <taxon>Pseudomonadota</taxon>
        <taxon>Alphaproteobacteria</taxon>
        <taxon>Acetobacterales</taxon>
        <taxon>Acidocellaceae</taxon>
        <taxon>Acidiphilium</taxon>
    </lineage>
</organism>
<evidence type="ECO:0000256" key="1">
    <source>
        <dbReference type="SAM" id="MobiDB-lite"/>
    </source>
</evidence>
<dbReference type="EMBL" id="JAWXYB010000018">
    <property type="protein sequence ID" value="MDX5931575.1"/>
    <property type="molecule type" value="Genomic_DNA"/>
</dbReference>
<feature type="region of interest" description="Disordered" evidence="1">
    <location>
        <begin position="43"/>
        <end position="67"/>
    </location>
</feature>
<dbReference type="Proteomes" id="UP001279553">
    <property type="component" value="Unassembled WGS sequence"/>
</dbReference>
<reference evidence="2 3" key="1">
    <citation type="submission" date="2023-11" db="EMBL/GenBank/DDBJ databases">
        <title>MicrobeMod: A computational toolkit for identifying prokaryotic methylation and restriction-modification with nanopore sequencing.</title>
        <authorList>
            <person name="Crits-Christoph A."/>
            <person name="Kang S.C."/>
            <person name="Lee H."/>
            <person name="Ostrov N."/>
        </authorList>
    </citation>
    <scope>NUCLEOTIDE SEQUENCE [LARGE SCALE GENOMIC DNA]</scope>
    <source>
        <strain evidence="2 3">DSMZ 700</strain>
    </source>
</reference>
<dbReference type="AlphaFoldDB" id="A0AAW9DS81"/>
<dbReference type="RefSeq" id="WP_319614478.1">
    <property type="nucleotide sequence ID" value="NZ_JAWXYB010000018.1"/>
</dbReference>
<proteinExistence type="predicted"/>
<sequence>MSTSPLRLALHDAADQVCDKLDRMDRKLDMILENQAEAAAADRAELNGLHAPKPAKPRTNGHAGGRS</sequence>
<keyword evidence="3" id="KW-1185">Reference proteome</keyword>
<protein>
    <submittedName>
        <fullName evidence="2">Uncharacterized protein</fullName>
    </submittedName>
</protein>
<accession>A0AAW9DS81</accession>
<name>A0AAW9DS81_ACIAO</name>